<dbReference type="AlphaFoldDB" id="A0A918C9V6"/>
<dbReference type="InterPro" id="IPR052019">
    <property type="entry name" value="F420H2_bilvrd_red/Heme_oxyg"/>
</dbReference>
<accession>A0A918C9V6</accession>
<reference evidence="4" key="1">
    <citation type="journal article" date="2014" name="Int. J. Syst. Evol. Microbiol.">
        <title>Complete genome sequence of Corynebacterium casei LMG S-19264T (=DSM 44701T), isolated from a smear-ripened cheese.</title>
        <authorList>
            <consortium name="US DOE Joint Genome Institute (JGI-PGF)"/>
            <person name="Walter F."/>
            <person name="Albersmeier A."/>
            <person name="Kalinowski J."/>
            <person name="Ruckert C."/>
        </authorList>
    </citation>
    <scope>NUCLEOTIDE SEQUENCE</scope>
    <source>
        <strain evidence="4">JCM 3346</strain>
    </source>
</reference>
<dbReference type="RefSeq" id="WP_189083538.1">
    <property type="nucleotide sequence ID" value="NZ_BMRJ01000001.1"/>
</dbReference>
<dbReference type="InterPro" id="IPR012349">
    <property type="entry name" value="Split_barrel_FMN-bd"/>
</dbReference>
<evidence type="ECO:0000256" key="1">
    <source>
        <dbReference type="ARBA" id="ARBA00023002"/>
    </source>
</evidence>
<dbReference type="Proteomes" id="UP000610303">
    <property type="component" value="Unassembled WGS sequence"/>
</dbReference>
<feature type="domain" description="Pyridoxamine 5'-phosphate oxidase N-terminal" evidence="3">
    <location>
        <begin position="30"/>
        <end position="154"/>
    </location>
</feature>
<dbReference type="GO" id="GO:0070967">
    <property type="term" value="F:coenzyme F420 binding"/>
    <property type="evidence" value="ECO:0007669"/>
    <property type="project" value="TreeGrafter"/>
</dbReference>
<dbReference type="InterPro" id="IPR019920">
    <property type="entry name" value="F420-binding_dom_put"/>
</dbReference>
<dbReference type="SUPFAM" id="SSF50475">
    <property type="entry name" value="FMN-binding split barrel"/>
    <property type="match status" value="1"/>
</dbReference>
<dbReference type="GO" id="GO:0016627">
    <property type="term" value="F:oxidoreductase activity, acting on the CH-CH group of donors"/>
    <property type="evidence" value="ECO:0007669"/>
    <property type="project" value="TreeGrafter"/>
</dbReference>
<sequence length="157" mass="17613">MSASPPAPSPEPPAPFDFDPANPVHARALARLGTEEVAWLGTIDRHGFPHAVPVWFLWEGDTIQVLVQPGSVKTRNVRRDPKVLVHFETDAEGEDVTVFQGLAELSEESAAEWIERLREPYLAKYRAGLERLGWSLDRMTGDYSTVLRVRPTKLIGW</sequence>
<gene>
    <name evidence="4" type="ORF">GCM10010196_02930</name>
</gene>
<proteinExistence type="predicted"/>
<dbReference type="InterPro" id="IPR011576">
    <property type="entry name" value="Pyridox_Oxase_N"/>
</dbReference>
<dbReference type="GO" id="GO:0005829">
    <property type="term" value="C:cytosol"/>
    <property type="evidence" value="ECO:0007669"/>
    <property type="project" value="TreeGrafter"/>
</dbReference>
<dbReference type="NCBIfam" id="TIGR03618">
    <property type="entry name" value="Rv1155_F420"/>
    <property type="match status" value="1"/>
</dbReference>
<evidence type="ECO:0000259" key="3">
    <source>
        <dbReference type="Pfam" id="PF01243"/>
    </source>
</evidence>
<keyword evidence="1" id="KW-0560">Oxidoreductase</keyword>
<dbReference type="EMBL" id="BMRJ01000001">
    <property type="protein sequence ID" value="GGR13791.1"/>
    <property type="molecule type" value="Genomic_DNA"/>
</dbReference>
<dbReference type="PANTHER" id="PTHR35176:SF6">
    <property type="entry name" value="HEME OXYGENASE HI_0854-RELATED"/>
    <property type="match status" value="1"/>
</dbReference>
<evidence type="ECO:0000313" key="5">
    <source>
        <dbReference type="Proteomes" id="UP000610303"/>
    </source>
</evidence>
<evidence type="ECO:0000313" key="4">
    <source>
        <dbReference type="EMBL" id="GGR13791.1"/>
    </source>
</evidence>
<comment type="caution">
    <text evidence="4">The sequence shown here is derived from an EMBL/GenBank/DDBJ whole genome shotgun (WGS) entry which is preliminary data.</text>
</comment>
<dbReference type="PANTHER" id="PTHR35176">
    <property type="entry name" value="HEME OXYGENASE HI_0854-RELATED"/>
    <property type="match status" value="1"/>
</dbReference>
<feature type="region of interest" description="Disordered" evidence="2">
    <location>
        <begin position="1"/>
        <end position="20"/>
    </location>
</feature>
<feature type="compositionally biased region" description="Pro residues" evidence="2">
    <location>
        <begin position="1"/>
        <end position="15"/>
    </location>
</feature>
<reference evidence="4" key="2">
    <citation type="submission" date="2020-09" db="EMBL/GenBank/DDBJ databases">
        <authorList>
            <person name="Sun Q."/>
            <person name="Ohkuma M."/>
        </authorList>
    </citation>
    <scope>NUCLEOTIDE SEQUENCE</scope>
    <source>
        <strain evidence="4">JCM 3346</strain>
    </source>
</reference>
<dbReference type="Pfam" id="PF01243">
    <property type="entry name" value="PNPOx_N"/>
    <property type="match status" value="1"/>
</dbReference>
<dbReference type="Gene3D" id="2.30.110.10">
    <property type="entry name" value="Electron Transport, Fmn-binding Protein, Chain A"/>
    <property type="match status" value="1"/>
</dbReference>
<protein>
    <recommendedName>
        <fullName evidence="3">Pyridoxamine 5'-phosphate oxidase N-terminal domain-containing protein</fullName>
    </recommendedName>
</protein>
<evidence type="ECO:0000256" key="2">
    <source>
        <dbReference type="SAM" id="MobiDB-lite"/>
    </source>
</evidence>
<keyword evidence="5" id="KW-1185">Reference proteome</keyword>
<name>A0A918C9V6_AGRME</name>
<organism evidence="4 5">
    <name type="scientific">Agromyces mediolanus</name>
    <name type="common">Corynebacterium mediolanum</name>
    <dbReference type="NCBI Taxonomy" id="41986"/>
    <lineage>
        <taxon>Bacteria</taxon>
        <taxon>Bacillati</taxon>
        <taxon>Actinomycetota</taxon>
        <taxon>Actinomycetes</taxon>
        <taxon>Micrococcales</taxon>
        <taxon>Microbacteriaceae</taxon>
        <taxon>Agromyces</taxon>
    </lineage>
</organism>